<organism evidence="2 3">
    <name type="scientific">Cetobacterium ceti</name>
    <dbReference type="NCBI Taxonomy" id="180163"/>
    <lineage>
        <taxon>Bacteria</taxon>
        <taxon>Fusobacteriati</taxon>
        <taxon>Fusobacteriota</taxon>
        <taxon>Fusobacteriia</taxon>
        <taxon>Fusobacteriales</taxon>
        <taxon>Fusobacteriaceae</taxon>
        <taxon>Cetobacterium</taxon>
    </lineage>
</organism>
<name>A0A1T4PZ97_9FUSO</name>
<dbReference type="Pfam" id="PF01136">
    <property type="entry name" value="Peptidase_U32"/>
    <property type="match status" value="1"/>
</dbReference>
<dbReference type="AlphaFoldDB" id="A0A1T4PZ97"/>
<evidence type="ECO:0000313" key="2">
    <source>
        <dbReference type="EMBL" id="SJZ96843.1"/>
    </source>
</evidence>
<proteinExistence type="predicted"/>
<dbReference type="GO" id="GO:0008233">
    <property type="term" value="F:peptidase activity"/>
    <property type="evidence" value="ECO:0007669"/>
    <property type="project" value="UniProtKB-KW"/>
</dbReference>
<dbReference type="InterPro" id="IPR001539">
    <property type="entry name" value="Peptidase_U32"/>
</dbReference>
<dbReference type="RefSeq" id="WP_078694559.1">
    <property type="nucleotide sequence ID" value="NZ_FUWX01000017.1"/>
</dbReference>
<feature type="domain" description="Peptidase U32 collagenase" evidence="1">
    <location>
        <begin position="362"/>
        <end position="483"/>
    </location>
</feature>
<dbReference type="Pfam" id="PF12392">
    <property type="entry name" value="DUF3656"/>
    <property type="match status" value="1"/>
</dbReference>
<evidence type="ECO:0000313" key="3">
    <source>
        <dbReference type="Proteomes" id="UP000191153"/>
    </source>
</evidence>
<accession>A0A1T4PZ97</accession>
<dbReference type="GO" id="GO:0006508">
    <property type="term" value="P:proteolysis"/>
    <property type="evidence" value="ECO:0007669"/>
    <property type="project" value="UniProtKB-KW"/>
</dbReference>
<reference evidence="2 3" key="1">
    <citation type="submission" date="2017-02" db="EMBL/GenBank/DDBJ databases">
        <authorList>
            <person name="Peterson S.W."/>
        </authorList>
    </citation>
    <scope>NUCLEOTIDE SEQUENCE [LARGE SCALE GENOMIC DNA]</scope>
    <source>
        <strain evidence="2 3">ATCC 700028</strain>
    </source>
</reference>
<dbReference type="OrthoDB" id="9807498at2"/>
<dbReference type="PANTHER" id="PTHR30217">
    <property type="entry name" value="PEPTIDASE U32 FAMILY"/>
    <property type="match status" value="1"/>
</dbReference>
<dbReference type="STRING" id="180163.SAMN02745174_02110"/>
<dbReference type="Proteomes" id="UP000191153">
    <property type="component" value="Unassembled WGS sequence"/>
</dbReference>
<keyword evidence="2" id="KW-0378">Hydrolase</keyword>
<dbReference type="EMBL" id="FUWX01000017">
    <property type="protein sequence ID" value="SJZ96843.1"/>
    <property type="molecule type" value="Genomic_DNA"/>
</dbReference>
<evidence type="ECO:0000259" key="1">
    <source>
        <dbReference type="Pfam" id="PF12392"/>
    </source>
</evidence>
<dbReference type="InterPro" id="IPR051454">
    <property type="entry name" value="RNA/ubiquinone_mod_enzymes"/>
</dbReference>
<dbReference type="PROSITE" id="PS01276">
    <property type="entry name" value="PEPTIDASE_U32"/>
    <property type="match status" value="1"/>
</dbReference>
<dbReference type="PANTHER" id="PTHR30217:SF10">
    <property type="entry name" value="23S RRNA 5-HYDROXYCYTIDINE C2501 SYNTHASE"/>
    <property type="match status" value="1"/>
</dbReference>
<gene>
    <name evidence="2" type="ORF">SAMN02745174_02110</name>
</gene>
<keyword evidence="2" id="KW-0645">Protease</keyword>
<dbReference type="InterPro" id="IPR020988">
    <property type="entry name" value="Pept_U32_collagenase"/>
</dbReference>
<protein>
    <submittedName>
        <fullName evidence="2">Putative protease</fullName>
    </submittedName>
</protein>
<keyword evidence="3" id="KW-1185">Reference proteome</keyword>
<sequence length="716" mass="82417">MDIIAPAGSVERLHSAVKAGANEVYMGLKGFGARRNAQNFTLSEYKEAIDYAHERGVKVLLTLNTLMMDKEIEALYLNIKALYEHGLDAVIVQDLGLFKFIKDNFPSLEIHGSTQMTVGNHIEANYLKELGFSRVVLPRELTFEEIKKVRENTDIELEIFVSGALCISYSGNCYMSSYIGGRSGNRGMCAQPCRKCYKTSEGEKGYLLSPKDQFLGMEEIQKLKEIGIDSIKLEGRMKDPNYVFETVAYYKDLIEGINREEKSSHLFNRGYGKGYFYGDRNNIINKYYPASIGKEIGEVLRGEVILKENIVLGDGITYLDGNYEKLLGTYINKIDKRGESIKEAFKGDRVILPKIPKEAKFVFRSFAKELNDEIENKMKKFDGKMGITMEFYGYMGTEPRIIIEGYNNFKEKVVVEIEGDWLIEPAQRKSIEEKDIKEKLEELGETTFFSLKTKVNISEGIFMPISKIKNLRRDGISLFKEKLIESYRRSDSSYDIVREEFEEIIPKKIEISAIVRNKNQKDILLKKGIDKIYFHGMDVAREENIEKIDLNNPLGTNLYSILENKNSQVTVNWNLNIGNRYAFKLLENIEKIHRIILSPEISFKRLEEIGETKIEKAILAYGKPRGMYVEIPLFEKSEEKIENEQGDIFTVIKNEFNNTEILIDKPLNILKDKKKLEKLGISEMVLEFTNETPEEIEILLDTLGEYRNYNYEKGVY</sequence>